<dbReference type="SUPFAM" id="SSF53613">
    <property type="entry name" value="Ribokinase-like"/>
    <property type="match status" value="1"/>
</dbReference>
<comment type="similarity">
    <text evidence="1">Belongs to the carbohydrate kinase PfkB family.</text>
</comment>
<dbReference type="EMBL" id="QHHQ01000008">
    <property type="protein sequence ID" value="RAH97667.1"/>
    <property type="molecule type" value="Genomic_DNA"/>
</dbReference>
<evidence type="ECO:0000256" key="3">
    <source>
        <dbReference type="ARBA" id="ARBA00022741"/>
    </source>
</evidence>
<keyword evidence="2" id="KW-0808">Transferase</keyword>
<gene>
    <name evidence="7" type="ORF">DLJ53_27860</name>
</gene>
<evidence type="ECO:0000256" key="2">
    <source>
        <dbReference type="ARBA" id="ARBA00022679"/>
    </source>
</evidence>
<dbReference type="PANTHER" id="PTHR43085:SF1">
    <property type="entry name" value="PSEUDOURIDINE KINASE-RELATED"/>
    <property type="match status" value="1"/>
</dbReference>
<dbReference type="GO" id="GO:0005524">
    <property type="term" value="F:ATP binding"/>
    <property type="evidence" value="ECO:0007669"/>
    <property type="project" value="UniProtKB-KW"/>
</dbReference>
<dbReference type="InterPro" id="IPR050306">
    <property type="entry name" value="PfkB_Carbo_kinase"/>
</dbReference>
<name>A0A8B2NMP2_9HYPH</name>
<protein>
    <submittedName>
        <fullName evidence="7">Carbohydrate kinase</fullName>
    </submittedName>
</protein>
<dbReference type="InterPro" id="IPR029056">
    <property type="entry name" value="Ribokinase-like"/>
</dbReference>
<comment type="caution">
    <text evidence="7">The sequence shown here is derived from an EMBL/GenBank/DDBJ whole genome shotgun (WGS) entry which is preliminary data.</text>
</comment>
<evidence type="ECO:0000313" key="7">
    <source>
        <dbReference type="EMBL" id="RAH97667.1"/>
    </source>
</evidence>
<dbReference type="Proteomes" id="UP000249590">
    <property type="component" value="Unassembled WGS sequence"/>
</dbReference>
<evidence type="ECO:0000256" key="5">
    <source>
        <dbReference type="ARBA" id="ARBA00022840"/>
    </source>
</evidence>
<feature type="domain" description="Carbohydrate kinase PfkB" evidence="6">
    <location>
        <begin position="33"/>
        <end position="298"/>
    </location>
</feature>
<keyword evidence="3" id="KW-0547">Nucleotide-binding</keyword>
<dbReference type="InterPro" id="IPR011611">
    <property type="entry name" value="PfkB_dom"/>
</dbReference>
<dbReference type="PANTHER" id="PTHR43085">
    <property type="entry name" value="HEXOKINASE FAMILY MEMBER"/>
    <property type="match status" value="1"/>
</dbReference>
<dbReference type="AlphaFoldDB" id="A0A8B2NMP2"/>
<evidence type="ECO:0000259" key="6">
    <source>
        <dbReference type="Pfam" id="PF00294"/>
    </source>
</evidence>
<accession>A0A8B2NMP2</accession>
<evidence type="ECO:0000256" key="4">
    <source>
        <dbReference type="ARBA" id="ARBA00022777"/>
    </source>
</evidence>
<evidence type="ECO:0000313" key="8">
    <source>
        <dbReference type="Proteomes" id="UP000249590"/>
    </source>
</evidence>
<dbReference type="GO" id="GO:0016301">
    <property type="term" value="F:kinase activity"/>
    <property type="evidence" value="ECO:0007669"/>
    <property type="project" value="UniProtKB-KW"/>
</dbReference>
<organism evidence="7 8">
    <name type="scientific">Acuticoccus sediminis</name>
    <dbReference type="NCBI Taxonomy" id="2184697"/>
    <lineage>
        <taxon>Bacteria</taxon>
        <taxon>Pseudomonadati</taxon>
        <taxon>Pseudomonadota</taxon>
        <taxon>Alphaproteobacteria</taxon>
        <taxon>Hyphomicrobiales</taxon>
        <taxon>Amorphaceae</taxon>
        <taxon>Acuticoccus</taxon>
    </lineage>
</organism>
<sequence>MPAGTIGVIVSCGEALVDLMPERQDGGLVYRPVLGGSAYNVALGIARLGGASSYLWELSTDELGCAFAAALEEEGVDIASVRRSARATPVGIVDLSGPEPRYNIADPDRVMHDTVPPPLPERASIVVVGSAVLAQEPVATALEALAASAPLVAMDYNVRQPSISDLKTYRARLERMSSRAGIVKASEADLHMIGVDVPEAFLHRMLEAGAAMVVLTKGADGVSATTSAGTVSVAARRVDVVDAVGAGDAFMAGLLAALQFEGLLSGPALRQLTAPRLTDALDAAQSVAAAACTKRGAVMPKCSEIGGRFRRLA</sequence>
<keyword evidence="5" id="KW-0067">ATP-binding</keyword>
<reference evidence="7 8" key="1">
    <citation type="submission" date="2018-05" db="EMBL/GenBank/DDBJ databases">
        <title>Acuticoccus sediminis sp. nov., isolated from deep-sea sediment of Indian Ocean.</title>
        <authorList>
            <person name="Liu X."/>
            <person name="Lai Q."/>
            <person name="Du Y."/>
            <person name="Sun F."/>
            <person name="Zhang X."/>
            <person name="Wang S."/>
            <person name="Shao Z."/>
        </authorList>
    </citation>
    <scope>NUCLEOTIDE SEQUENCE [LARGE SCALE GENOMIC DNA]</scope>
    <source>
        <strain evidence="7 8">PTG4-2</strain>
    </source>
</reference>
<dbReference type="Gene3D" id="3.40.1190.20">
    <property type="match status" value="1"/>
</dbReference>
<proteinExistence type="inferred from homology"/>
<dbReference type="Pfam" id="PF00294">
    <property type="entry name" value="PfkB"/>
    <property type="match status" value="1"/>
</dbReference>
<evidence type="ECO:0000256" key="1">
    <source>
        <dbReference type="ARBA" id="ARBA00010688"/>
    </source>
</evidence>
<keyword evidence="8" id="KW-1185">Reference proteome</keyword>
<keyword evidence="4 7" id="KW-0418">Kinase</keyword>